<evidence type="ECO:0000256" key="5">
    <source>
        <dbReference type="ARBA" id="ARBA00022692"/>
    </source>
</evidence>
<evidence type="ECO:0000313" key="15">
    <source>
        <dbReference type="Proteomes" id="UP000321598"/>
    </source>
</evidence>
<dbReference type="Gene3D" id="1.10.3720.10">
    <property type="entry name" value="MetI-like"/>
    <property type="match status" value="1"/>
</dbReference>
<evidence type="ECO:0000256" key="4">
    <source>
        <dbReference type="ARBA" id="ARBA00022596"/>
    </source>
</evidence>
<evidence type="ECO:0000256" key="7">
    <source>
        <dbReference type="ARBA" id="ARBA00022989"/>
    </source>
</evidence>
<dbReference type="PANTHER" id="PTHR30614:SF0">
    <property type="entry name" value="L-CYSTINE TRANSPORT SYSTEM PERMEASE PROTEIN TCYL"/>
    <property type="match status" value="1"/>
</dbReference>
<gene>
    <name evidence="13" type="primary">yxeN_1</name>
    <name evidence="13" type="ORF">NCTC12413_00659</name>
    <name evidence="12" type="ORF">SAR03_19370</name>
</gene>
<dbReference type="GO" id="GO:0015675">
    <property type="term" value="P:nickel cation transport"/>
    <property type="evidence" value="ECO:0007669"/>
    <property type="project" value="UniProtKB-KW"/>
</dbReference>
<dbReference type="Proteomes" id="UP000254956">
    <property type="component" value="Unassembled WGS sequence"/>
</dbReference>
<dbReference type="GO" id="GO:0006865">
    <property type="term" value="P:amino acid transport"/>
    <property type="evidence" value="ECO:0007669"/>
    <property type="project" value="UniProtKB-KW"/>
</dbReference>
<dbReference type="AlphaFoldDB" id="A0A380C6V8"/>
<keyword evidence="4" id="KW-0533">Nickel</keyword>
<keyword evidence="8" id="KW-0406">Ion transport</keyword>
<organism evidence="13 14">
    <name type="scientific">Staphylococcus arlettae</name>
    <dbReference type="NCBI Taxonomy" id="29378"/>
    <lineage>
        <taxon>Bacteria</taxon>
        <taxon>Bacillati</taxon>
        <taxon>Bacillota</taxon>
        <taxon>Bacilli</taxon>
        <taxon>Bacillales</taxon>
        <taxon>Staphylococcaceae</taxon>
        <taxon>Staphylococcus</taxon>
    </lineage>
</organism>
<reference evidence="12 15" key="2">
    <citation type="submission" date="2019-07" db="EMBL/GenBank/DDBJ databases">
        <title>Whole genome shotgun sequence of Staphylococcus arlettae NBRC 109765.</title>
        <authorList>
            <person name="Hosoyama A."/>
            <person name="Uohara A."/>
            <person name="Ohji S."/>
            <person name="Ichikawa N."/>
        </authorList>
    </citation>
    <scope>NUCLEOTIDE SEQUENCE [LARGE SCALE GENOMIC DNA]</scope>
    <source>
        <strain evidence="12 15">NBRC 109765</strain>
    </source>
</reference>
<dbReference type="OrthoDB" id="9805999at2"/>
<dbReference type="GO" id="GO:0022857">
    <property type="term" value="F:transmembrane transporter activity"/>
    <property type="evidence" value="ECO:0007669"/>
    <property type="project" value="InterPro"/>
</dbReference>
<feature type="transmembrane region" description="Helical" evidence="10">
    <location>
        <begin position="194"/>
        <end position="212"/>
    </location>
</feature>
<keyword evidence="6" id="KW-0029">Amino-acid transport</keyword>
<dbReference type="EMBL" id="BKAV01000022">
    <property type="protein sequence ID" value="GEQ00900.1"/>
    <property type="molecule type" value="Genomic_DNA"/>
</dbReference>
<dbReference type="InterPro" id="IPR035906">
    <property type="entry name" value="MetI-like_sf"/>
</dbReference>
<dbReference type="InterPro" id="IPR010065">
    <property type="entry name" value="AA_ABC_transptr_permease_3TM"/>
</dbReference>
<evidence type="ECO:0000313" key="13">
    <source>
        <dbReference type="EMBL" id="SUJ12935.1"/>
    </source>
</evidence>
<proteinExistence type="inferred from homology"/>
<feature type="transmembrane region" description="Helical" evidence="10">
    <location>
        <begin position="51"/>
        <end position="74"/>
    </location>
</feature>
<feature type="transmembrane region" description="Helical" evidence="10">
    <location>
        <begin position="19"/>
        <end position="39"/>
    </location>
</feature>
<evidence type="ECO:0000313" key="12">
    <source>
        <dbReference type="EMBL" id="GEQ00900.1"/>
    </source>
</evidence>
<keyword evidence="7 10" id="KW-1133">Transmembrane helix</keyword>
<accession>A0A380C6V8</accession>
<reference evidence="13 14" key="1">
    <citation type="submission" date="2018-06" db="EMBL/GenBank/DDBJ databases">
        <authorList>
            <consortium name="Pathogen Informatics"/>
            <person name="Doyle S."/>
        </authorList>
    </citation>
    <scope>NUCLEOTIDE SEQUENCE [LARGE SCALE GENOMIC DNA]</scope>
    <source>
        <strain evidence="13 14">NCTC12413</strain>
    </source>
</reference>
<evidence type="ECO:0000256" key="1">
    <source>
        <dbReference type="ARBA" id="ARBA00004651"/>
    </source>
</evidence>
<keyword evidence="9 10" id="KW-0472">Membrane</keyword>
<keyword evidence="8" id="KW-0921">Nickel transport</keyword>
<dbReference type="Pfam" id="PF00528">
    <property type="entry name" value="BPD_transp_1"/>
    <property type="match status" value="1"/>
</dbReference>
<dbReference type="PROSITE" id="PS50928">
    <property type="entry name" value="ABC_TM1"/>
    <property type="match status" value="1"/>
</dbReference>
<dbReference type="RefSeq" id="WP_103388515.1">
    <property type="nucleotide sequence ID" value="NZ_BKAV01000022.1"/>
</dbReference>
<keyword evidence="2 10" id="KW-0813">Transport</keyword>
<evidence type="ECO:0000256" key="9">
    <source>
        <dbReference type="ARBA" id="ARBA00023136"/>
    </source>
</evidence>
<evidence type="ECO:0000256" key="10">
    <source>
        <dbReference type="RuleBase" id="RU363032"/>
    </source>
</evidence>
<dbReference type="CDD" id="cd06261">
    <property type="entry name" value="TM_PBP2"/>
    <property type="match status" value="1"/>
</dbReference>
<evidence type="ECO:0000256" key="2">
    <source>
        <dbReference type="ARBA" id="ARBA00022448"/>
    </source>
</evidence>
<dbReference type="NCBIfam" id="TIGR01726">
    <property type="entry name" value="HEQRo_perm_3TM"/>
    <property type="match status" value="1"/>
</dbReference>
<sequence length="233" mass="26141">MSFIFQTIWEIFKSLPNTIIISLVAMTVGLSVGTLFAIIQIRKTPIFSQLIIVYNSFIRSTPLIIQLFILYYGIPNLILYLNATLGLKINPDMFSPMLIALIAFSLHAIAYLSETMKSGLLSVDYSQIEAAKTVGLSNRHIYTRIVLPQAFNYALPNIENQFIMLIKGTSLAFAVQVTEIMAVSRIIANEGYQFITVYSIAAAFYWILAIILEKVFHKIESNSTNHLSTQSSI</sequence>
<dbReference type="InterPro" id="IPR043429">
    <property type="entry name" value="ArtM/GltK/GlnP/TcyL/YhdX-like"/>
</dbReference>
<evidence type="ECO:0000256" key="3">
    <source>
        <dbReference type="ARBA" id="ARBA00022475"/>
    </source>
</evidence>
<name>A0A380C6V8_9STAP</name>
<evidence type="ECO:0000313" key="14">
    <source>
        <dbReference type="Proteomes" id="UP000254956"/>
    </source>
</evidence>
<dbReference type="EMBL" id="UGZE01000001">
    <property type="protein sequence ID" value="SUJ12935.1"/>
    <property type="molecule type" value="Genomic_DNA"/>
</dbReference>
<keyword evidence="3" id="KW-1003">Cell membrane</keyword>
<comment type="similarity">
    <text evidence="10">Belongs to the binding-protein-dependent transport system permease family.</text>
</comment>
<feature type="domain" description="ABC transmembrane type-1" evidence="11">
    <location>
        <begin position="15"/>
        <end position="216"/>
    </location>
</feature>
<keyword evidence="5 10" id="KW-0812">Transmembrane</keyword>
<feature type="transmembrane region" description="Helical" evidence="10">
    <location>
        <begin position="171"/>
        <end position="188"/>
    </location>
</feature>
<dbReference type="InterPro" id="IPR000515">
    <property type="entry name" value="MetI-like"/>
</dbReference>
<evidence type="ECO:0000256" key="8">
    <source>
        <dbReference type="ARBA" id="ARBA00023112"/>
    </source>
</evidence>
<keyword evidence="15" id="KW-1185">Reference proteome</keyword>
<evidence type="ECO:0000256" key="6">
    <source>
        <dbReference type="ARBA" id="ARBA00022970"/>
    </source>
</evidence>
<feature type="transmembrane region" description="Helical" evidence="10">
    <location>
        <begin position="94"/>
        <end position="112"/>
    </location>
</feature>
<dbReference type="PANTHER" id="PTHR30614">
    <property type="entry name" value="MEMBRANE COMPONENT OF AMINO ACID ABC TRANSPORTER"/>
    <property type="match status" value="1"/>
</dbReference>
<dbReference type="SUPFAM" id="SSF161098">
    <property type="entry name" value="MetI-like"/>
    <property type="match status" value="1"/>
</dbReference>
<dbReference type="Proteomes" id="UP000321598">
    <property type="component" value="Unassembled WGS sequence"/>
</dbReference>
<dbReference type="STRING" id="1212545.SARL_02740"/>
<protein>
    <submittedName>
        <fullName evidence="12">Amino acid ABC transporter (Permease protein)</fullName>
    </submittedName>
    <submittedName>
        <fullName evidence="13">Amino acid ABC transporter permease</fullName>
    </submittedName>
</protein>
<dbReference type="GO" id="GO:0043190">
    <property type="term" value="C:ATP-binding cassette (ABC) transporter complex"/>
    <property type="evidence" value="ECO:0007669"/>
    <property type="project" value="InterPro"/>
</dbReference>
<comment type="subcellular location">
    <subcellularLocation>
        <location evidence="1 10">Cell membrane</location>
        <topology evidence="1 10">Multi-pass membrane protein</topology>
    </subcellularLocation>
</comment>
<evidence type="ECO:0000259" key="11">
    <source>
        <dbReference type="PROSITE" id="PS50928"/>
    </source>
</evidence>